<feature type="non-terminal residue" evidence="1">
    <location>
        <position position="324"/>
    </location>
</feature>
<accession>A0A5J4UJ32</accession>
<dbReference type="Proteomes" id="UP000324800">
    <property type="component" value="Unassembled WGS sequence"/>
</dbReference>
<comment type="caution">
    <text evidence="1">The sequence shown here is derived from an EMBL/GenBank/DDBJ whole genome shotgun (WGS) entry which is preliminary data.</text>
</comment>
<reference evidence="1 2" key="1">
    <citation type="submission" date="2019-03" db="EMBL/GenBank/DDBJ databases">
        <title>Single cell metagenomics reveals metabolic interactions within the superorganism composed of flagellate Streblomastix strix and complex community of Bacteroidetes bacteria on its surface.</title>
        <authorList>
            <person name="Treitli S.C."/>
            <person name="Kolisko M."/>
            <person name="Husnik F."/>
            <person name="Keeling P."/>
            <person name="Hampl V."/>
        </authorList>
    </citation>
    <scope>NUCLEOTIDE SEQUENCE [LARGE SCALE GENOMIC DNA]</scope>
    <source>
        <strain evidence="1">ST1C</strain>
    </source>
</reference>
<gene>
    <name evidence="1" type="ORF">EZS28_034258</name>
</gene>
<organism evidence="1 2">
    <name type="scientific">Streblomastix strix</name>
    <dbReference type="NCBI Taxonomy" id="222440"/>
    <lineage>
        <taxon>Eukaryota</taxon>
        <taxon>Metamonada</taxon>
        <taxon>Preaxostyla</taxon>
        <taxon>Oxymonadida</taxon>
        <taxon>Streblomastigidae</taxon>
        <taxon>Streblomastix</taxon>
    </lineage>
</organism>
<name>A0A5J4UJ32_9EUKA</name>
<dbReference type="EMBL" id="SNRW01015613">
    <property type="protein sequence ID" value="KAA6370214.1"/>
    <property type="molecule type" value="Genomic_DNA"/>
</dbReference>
<evidence type="ECO:0000313" key="2">
    <source>
        <dbReference type="Proteomes" id="UP000324800"/>
    </source>
</evidence>
<proteinExistence type="predicted"/>
<evidence type="ECO:0000313" key="1">
    <source>
        <dbReference type="EMBL" id="KAA6370214.1"/>
    </source>
</evidence>
<sequence length="324" mass="34747">MLIIFFALWALSCAEPSADVSYYVHELVGIDSDVCGSGNFGKACRTVHAALQRVPIGTYSQYDILIQVNASDGNLPIANKNVEVRAAYDRISLRGVTSIGKPLLSVTGGGKLQITNIVLLHHTPNVAYPLITVDSSCELILYDCSLETSKISSDDQYTQPFIRANGGRLKLSYIAVPKISFISCAAIETSGATRLDGFTLEYSTFRGVTRGSGDGSSLSIELNPQAHAQIMNTSFLGENIVSSNKITSKYSNLDCNPKTSAVHITGGTVGIQRSSFKGLSEGGLGLDETNATIDSDTVFDHNNPAQPNYPSLRRNIRCGRGTIL</sequence>
<evidence type="ECO:0008006" key="3">
    <source>
        <dbReference type="Google" id="ProtNLM"/>
    </source>
</evidence>
<dbReference type="AlphaFoldDB" id="A0A5J4UJ32"/>
<protein>
    <recommendedName>
        <fullName evidence="3">Right handed beta helix domain-containing protein</fullName>
    </recommendedName>
</protein>